<keyword evidence="1" id="KW-0812">Transmembrane</keyword>
<dbReference type="OrthoDB" id="2019292at2759"/>
<organism evidence="2">
    <name type="scientific">Medicago truncatula</name>
    <name type="common">Barrel medic</name>
    <name type="synonym">Medicago tribuloides</name>
    <dbReference type="NCBI Taxonomy" id="3880"/>
    <lineage>
        <taxon>Eukaryota</taxon>
        <taxon>Viridiplantae</taxon>
        <taxon>Streptophyta</taxon>
        <taxon>Embryophyta</taxon>
        <taxon>Tracheophyta</taxon>
        <taxon>Spermatophyta</taxon>
        <taxon>Magnoliopsida</taxon>
        <taxon>eudicotyledons</taxon>
        <taxon>Gunneridae</taxon>
        <taxon>Pentapetalae</taxon>
        <taxon>rosids</taxon>
        <taxon>fabids</taxon>
        <taxon>Fabales</taxon>
        <taxon>Fabaceae</taxon>
        <taxon>Papilionoideae</taxon>
        <taxon>50 kb inversion clade</taxon>
        <taxon>NPAAA clade</taxon>
        <taxon>Hologalegina</taxon>
        <taxon>IRL clade</taxon>
        <taxon>Trifolieae</taxon>
        <taxon>Medicago</taxon>
    </lineage>
</organism>
<dbReference type="Gramene" id="rna25172">
    <property type="protein sequence ID" value="RHN62580.1"/>
    <property type="gene ID" value="gene25172"/>
</dbReference>
<gene>
    <name evidence="2" type="ORF">MtrunA17_Chr4g0048981</name>
</gene>
<evidence type="ECO:0000256" key="1">
    <source>
        <dbReference type="SAM" id="Phobius"/>
    </source>
</evidence>
<evidence type="ECO:0000313" key="2">
    <source>
        <dbReference type="EMBL" id="RHN62580.1"/>
    </source>
</evidence>
<name>A0A396IAG3_MEDTR</name>
<keyword evidence="1" id="KW-0472">Membrane</keyword>
<comment type="caution">
    <text evidence="2">The sequence shown here is derived from an EMBL/GenBank/DDBJ whole genome shotgun (WGS) entry which is preliminary data.</text>
</comment>
<accession>A0A396IAG3</accession>
<dbReference type="Proteomes" id="UP000265566">
    <property type="component" value="Chromosome 4"/>
</dbReference>
<sequence>MRSLSFKRQYSKYELGSWSILFNRHRYLLTVLTLLIILCTVYLYFAISFGTKHSCAGLTGPQKHSCHMELVKSELRTTRRHF</sequence>
<proteinExistence type="predicted"/>
<protein>
    <recommendedName>
        <fullName evidence="3">Transmembrane protein</fullName>
    </recommendedName>
</protein>
<dbReference type="AlphaFoldDB" id="A0A396IAG3"/>
<dbReference type="EMBL" id="PSQE01000004">
    <property type="protein sequence ID" value="RHN62580.1"/>
    <property type="molecule type" value="Genomic_DNA"/>
</dbReference>
<keyword evidence="1" id="KW-1133">Transmembrane helix</keyword>
<dbReference type="PANTHER" id="PTHR34774:SF1">
    <property type="entry name" value="EPHRIN-A3 PROTEIN"/>
    <property type="match status" value="1"/>
</dbReference>
<dbReference type="PANTHER" id="PTHR34774">
    <property type="entry name" value="EPHRIN-A3 PROTEIN"/>
    <property type="match status" value="1"/>
</dbReference>
<feature type="transmembrane region" description="Helical" evidence="1">
    <location>
        <begin position="27"/>
        <end position="45"/>
    </location>
</feature>
<reference evidence="2" key="1">
    <citation type="journal article" date="2018" name="Nat. Plants">
        <title>Whole-genome landscape of Medicago truncatula symbiotic genes.</title>
        <authorList>
            <person name="Pecrix Y."/>
            <person name="Gamas P."/>
            <person name="Carrere S."/>
        </authorList>
    </citation>
    <scope>NUCLEOTIDE SEQUENCE</scope>
    <source>
        <tissue evidence="2">Leaves</tissue>
    </source>
</reference>
<evidence type="ECO:0008006" key="3">
    <source>
        <dbReference type="Google" id="ProtNLM"/>
    </source>
</evidence>